<accession>A0A9W4DQ40</accession>
<dbReference type="AlphaFoldDB" id="A0A9W4DQ40"/>
<evidence type="ECO:0000313" key="1">
    <source>
        <dbReference type="EMBL" id="CAG6394196.1"/>
    </source>
</evidence>
<dbReference type="Proteomes" id="UP001152519">
    <property type="component" value="Unassembled WGS sequence"/>
</dbReference>
<comment type="caution">
    <text evidence="1">The sequence shown here is derived from an EMBL/GenBank/DDBJ whole genome shotgun (WGS) entry which is preliminary data.</text>
</comment>
<evidence type="ECO:0000313" key="2">
    <source>
        <dbReference type="Proteomes" id="UP001152519"/>
    </source>
</evidence>
<name>A0A9W4DQ40_9ACTN</name>
<reference evidence="1" key="1">
    <citation type="submission" date="2021-05" db="EMBL/GenBank/DDBJ databases">
        <authorList>
            <person name="Arsene-Ploetze F."/>
        </authorList>
    </citation>
    <scope>NUCLEOTIDE SEQUENCE</scope>
    <source>
        <strain evidence="1">DSM 42138</strain>
    </source>
</reference>
<organism evidence="1 2">
    <name type="scientific">Actinacidiphila cocklensis</name>
    <dbReference type="NCBI Taxonomy" id="887465"/>
    <lineage>
        <taxon>Bacteria</taxon>
        <taxon>Bacillati</taxon>
        <taxon>Actinomycetota</taxon>
        <taxon>Actinomycetes</taxon>
        <taxon>Kitasatosporales</taxon>
        <taxon>Streptomycetaceae</taxon>
        <taxon>Actinacidiphila</taxon>
    </lineage>
</organism>
<protein>
    <submittedName>
        <fullName evidence="1">Uncharacterized protein</fullName>
    </submittedName>
</protein>
<sequence length="64" mass="7061">MFSGLQVRTAEGDELITLRPEMFCARLTPEGHPIDVRVQDGAWHSGPVSLDMIRKGGSVRHCKA</sequence>
<keyword evidence="2" id="KW-1185">Reference proteome</keyword>
<dbReference type="EMBL" id="CAJSLV010000054">
    <property type="protein sequence ID" value="CAG6394196.1"/>
    <property type="molecule type" value="Genomic_DNA"/>
</dbReference>
<gene>
    <name evidence="1" type="ORF">SCOCK_250015</name>
</gene>
<proteinExistence type="predicted"/>